<feature type="repeat" description="ANK" evidence="3">
    <location>
        <begin position="79"/>
        <end position="111"/>
    </location>
</feature>
<feature type="repeat" description="ANK" evidence="3">
    <location>
        <begin position="295"/>
        <end position="329"/>
    </location>
</feature>
<evidence type="ECO:0000256" key="1">
    <source>
        <dbReference type="ARBA" id="ARBA00022737"/>
    </source>
</evidence>
<dbReference type="OrthoDB" id="7164495at2"/>
<accession>A0A2P1P9Y0</accession>
<proteinExistence type="predicted"/>
<dbReference type="Gene3D" id="1.25.40.20">
    <property type="entry name" value="Ankyrin repeat-containing domain"/>
    <property type="match status" value="2"/>
</dbReference>
<dbReference type="Proteomes" id="UP000241762">
    <property type="component" value="Chromosome"/>
</dbReference>
<dbReference type="Pfam" id="PF12796">
    <property type="entry name" value="Ank_2"/>
    <property type="match status" value="2"/>
</dbReference>
<dbReference type="PANTHER" id="PTHR24198">
    <property type="entry name" value="ANKYRIN REPEAT AND PROTEIN KINASE DOMAIN-CONTAINING PROTEIN"/>
    <property type="match status" value="1"/>
</dbReference>
<organism evidence="4 5">
    <name type="scientific">Candidatus Phycorickettsia trachydisci</name>
    <dbReference type="NCBI Taxonomy" id="2115978"/>
    <lineage>
        <taxon>Bacteria</taxon>
        <taxon>Pseudomonadati</taxon>
        <taxon>Pseudomonadota</taxon>
        <taxon>Alphaproteobacteria</taxon>
        <taxon>Rickettsiales</taxon>
        <taxon>Rickettsiaceae</taxon>
        <taxon>Candidatus Phycorickettsia</taxon>
    </lineage>
</organism>
<dbReference type="SUPFAM" id="SSF48403">
    <property type="entry name" value="Ankyrin repeat"/>
    <property type="match status" value="1"/>
</dbReference>
<dbReference type="EMBL" id="CP027845">
    <property type="protein sequence ID" value="AVP88055.1"/>
    <property type="molecule type" value="Genomic_DNA"/>
</dbReference>
<feature type="repeat" description="ANK" evidence="3">
    <location>
        <begin position="43"/>
        <end position="75"/>
    </location>
</feature>
<dbReference type="InterPro" id="IPR036770">
    <property type="entry name" value="Ankyrin_rpt-contain_sf"/>
</dbReference>
<sequence>MDKIYIKDYRLHKAVKANNLDEIHQLLAESDCISDDIGQKDRYGHNALHYAVLHEDGNVLELLLNTNLDKEIINAGDEYETTPLHFAVREGCLHNIGLLLKHGANIDARDCKNQTALHLASKDNNLFAAKYLLDNGADKVPRDCKEDIPMYLAVKNGSKETAKLLWDYKASSWAVYDMIINDNPLMDFLELFLENSNEHNRAHFLHAAIKQDKLDAVKLICQKSSPPIKGLYDDPLFDAIKQSRYDIVKFFIENEINIYNKDQNRDTALHLAAEQDTKLVSWFLQPDLINAKGCNGQTPLHVALKKRHFSHEVIKLLLENDADACAVDNFHSAPIHCFIRSISNEDYSKNGIKKIIKHLVLHGADINAKDLGGKTPLDLTIYSPYWKGTINTSASILSTGLVNLTEQIVELDKQKIGALLLAEDGILAGAYILAIVRENYDCKYIEYLSSKLSEKAQKLINDLKQKVIPGRIDYRLFDELDDCLWFIQRANLISKKIKIDNPLSPLLPHVEKYKCMLTDKVAYSISSNFVALPESKLSKICNGIFLQDLLNYFASHKDSTASINKGLKDVLCELFSYFGPKDLEEFYKISQGSMYKEEDVEHEAKRVKLETEGLKVSGDLLTDQLV</sequence>
<gene>
    <name evidence="4" type="ORF">phytr_11300</name>
</gene>
<dbReference type="SMART" id="SM00248">
    <property type="entry name" value="ANK"/>
    <property type="match status" value="11"/>
</dbReference>
<dbReference type="AlphaFoldDB" id="A0A2P1P9Y0"/>
<keyword evidence="5" id="KW-1185">Reference proteome</keyword>
<evidence type="ECO:0000256" key="2">
    <source>
        <dbReference type="ARBA" id="ARBA00023043"/>
    </source>
</evidence>
<reference evidence="4 5" key="1">
    <citation type="submission" date="2018-03" db="EMBL/GenBank/DDBJ databases">
        <title>A gene transfer event suggests a long-term partnership between eustigmatophyte algae and a novel lineage of endosymbiotic bacteria.</title>
        <authorList>
            <person name="Yurchenko T."/>
            <person name="Sevcikova T."/>
            <person name="Pribyl P."/>
            <person name="El Karkouri K."/>
            <person name="Klimes V."/>
            <person name="Amaral R."/>
            <person name="Zbrankova V."/>
            <person name="Kim E."/>
            <person name="Raoult D."/>
            <person name="Santos L.M.A."/>
            <person name="Elias M."/>
        </authorList>
    </citation>
    <scope>NUCLEOTIDE SEQUENCE [LARGE SCALE GENOMIC DNA]</scope>
    <source>
        <strain evidence="4">CCALA 838</strain>
    </source>
</reference>
<dbReference type="PROSITE" id="PS50297">
    <property type="entry name" value="ANK_REP_REGION"/>
    <property type="match status" value="3"/>
</dbReference>
<evidence type="ECO:0000313" key="4">
    <source>
        <dbReference type="EMBL" id="AVP88055.1"/>
    </source>
</evidence>
<dbReference type="Pfam" id="PF13637">
    <property type="entry name" value="Ank_4"/>
    <property type="match status" value="1"/>
</dbReference>
<keyword evidence="1" id="KW-0677">Repeat</keyword>
<protein>
    <submittedName>
        <fullName evidence="4">Uncharacterized protein</fullName>
    </submittedName>
</protein>
<dbReference type="GO" id="GO:0005737">
    <property type="term" value="C:cytoplasm"/>
    <property type="evidence" value="ECO:0007669"/>
    <property type="project" value="TreeGrafter"/>
</dbReference>
<dbReference type="PROSITE" id="PS50088">
    <property type="entry name" value="ANK_REPEAT"/>
    <property type="match status" value="4"/>
</dbReference>
<evidence type="ECO:0000256" key="3">
    <source>
        <dbReference type="PROSITE-ProRule" id="PRU00023"/>
    </source>
</evidence>
<keyword evidence="2 3" id="KW-0040">ANK repeat</keyword>
<name>A0A2P1P9Y0_9RICK</name>
<dbReference type="RefSeq" id="WP_106874874.1">
    <property type="nucleotide sequence ID" value="NZ_CP027845.1"/>
</dbReference>
<evidence type="ECO:0000313" key="5">
    <source>
        <dbReference type="Proteomes" id="UP000241762"/>
    </source>
</evidence>
<dbReference type="InterPro" id="IPR002110">
    <property type="entry name" value="Ankyrin_rpt"/>
</dbReference>
<dbReference type="KEGG" id="ptc:phytr_11300"/>
<dbReference type="PANTHER" id="PTHR24198:SF165">
    <property type="entry name" value="ANKYRIN REPEAT-CONTAINING PROTEIN-RELATED"/>
    <property type="match status" value="1"/>
</dbReference>
<feature type="repeat" description="ANK" evidence="3">
    <location>
        <begin position="112"/>
        <end position="144"/>
    </location>
</feature>
<dbReference type="PRINTS" id="PR01415">
    <property type="entry name" value="ANKYRIN"/>
</dbReference>